<comment type="caution">
    <text evidence="2">The sequence shown here is derived from an EMBL/GenBank/DDBJ whole genome shotgun (WGS) entry which is preliminary data.</text>
</comment>
<dbReference type="SUPFAM" id="SSF69349">
    <property type="entry name" value="Phage fibre proteins"/>
    <property type="match status" value="1"/>
</dbReference>
<evidence type="ECO:0000259" key="1">
    <source>
        <dbReference type="Pfam" id="PF04717"/>
    </source>
</evidence>
<evidence type="ECO:0000313" key="2">
    <source>
        <dbReference type="EMBL" id="OKS86986.1"/>
    </source>
</evidence>
<organism evidence="2 3">
    <name type="scientific">Mucilaginibacter polytrichastri</name>
    <dbReference type="NCBI Taxonomy" id="1302689"/>
    <lineage>
        <taxon>Bacteria</taxon>
        <taxon>Pseudomonadati</taxon>
        <taxon>Bacteroidota</taxon>
        <taxon>Sphingobacteriia</taxon>
        <taxon>Sphingobacteriales</taxon>
        <taxon>Sphingobacteriaceae</taxon>
        <taxon>Mucilaginibacter</taxon>
    </lineage>
</organism>
<dbReference type="Gene3D" id="3.55.50.10">
    <property type="entry name" value="Baseplate protein-like domains"/>
    <property type="match status" value="1"/>
</dbReference>
<feature type="domain" description="Gp5/Type VI secretion system Vgr protein OB-fold" evidence="1">
    <location>
        <begin position="364"/>
        <end position="443"/>
    </location>
</feature>
<name>A0A1Q5ZZ10_9SPHI</name>
<dbReference type="OrthoDB" id="727155at2"/>
<gene>
    <name evidence="2" type="ORF">RG47T_2444</name>
</gene>
<dbReference type="SUPFAM" id="SSF69279">
    <property type="entry name" value="Phage tail proteins"/>
    <property type="match status" value="1"/>
</dbReference>
<protein>
    <recommendedName>
        <fullName evidence="1">Gp5/Type VI secretion system Vgr protein OB-fold domain-containing protein</fullName>
    </recommendedName>
</protein>
<dbReference type="InterPro" id="IPR006531">
    <property type="entry name" value="Gp5/Vgr_OB"/>
</dbReference>
<keyword evidence="3" id="KW-1185">Reference proteome</keyword>
<dbReference type="Pfam" id="PF04717">
    <property type="entry name" value="Phage_base_V"/>
    <property type="match status" value="1"/>
</dbReference>
<dbReference type="Gene3D" id="2.40.50.230">
    <property type="entry name" value="Gp5 N-terminal domain"/>
    <property type="match status" value="1"/>
</dbReference>
<accession>A0A1Q5ZZ10</accession>
<sequence length="603" mass="67966">MKKQFKVSINIDGESINQFTSFVLEQRFNSHHVFTLRYNLYMAGLPKTVSLDQSRDYIGKKLTIQFGNLGEDENVFVGTVTQVEFVQSHGYIGEIELTGYSPTILIDRGPDVGSYLNQDLSSIIRKATNDVAENDLSIKINNVRAEPIDYMIQYLESDFSFLNRLSSQYHEMFFYDGVKMQFGKPDSFKEVKIVYGRDLHTIHYGMNIAPLNYRKFSYNSVHDQIFTSQPKSDPSETQDLSHAISASKMVYSKVYSQPLHVRIDNQKDMDSFIDNEQSGIISQLVKLSGSGDNPYVGIGRVLDISMSLKEETSFVTTDFGKFLVTGVSHHMDGVGHYHHTFEAIPANSKHIPVESQLPLADIQVATVLDNDDPLKQGRIKVKFNWDCNNNDPTEWLRVVTPNAGQGVRGSNRGFFAIPEQGDQVLINFEEGNVARPIVMGSVYNNSNVDSSKQIENHLKSITTRSGHLIEFDDHNDTQGIRITDIRNNVIHIDTSTDSITITALENMTLNAKNMKINVEENLDVQVGKDMRTQVSQNNTFNTGKHFLLQANTIAEQAKLDINVRAKKIIETADEVQINSNAENMVLYSGKSVMSKSVEKNKLF</sequence>
<dbReference type="AlphaFoldDB" id="A0A1Q5ZZ10"/>
<dbReference type="InterPro" id="IPR037026">
    <property type="entry name" value="Vgr_OB-fold_dom_sf"/>
</dbReference>
<dbReference type="Gene3D" id="4.10.220.110">
    <property type="match status" value="1"/>
</dbReference>
<dbReference type="Gene3D" id="2.30.110.50">
    <property type="match status" value="1"/>
</dbReference>
<dbReference type="STRING" id="1302689.RG47T_2444"/>
<dbReference type="SUPFAM" id="SSF69255">
    <property type="entry name" value="gp5 N-terminal domain-like"/>
    <property type="match status" value="1"/>
</dbReference>
<dbReference type="Pfam" id="PF05954">
    <property type="entry name" value="Phage_GPD"/>
    <property type="match status" value="1"/>
</dbReference>
<dbReference type="RefSeq" id="WP_074489657.1">
    <property type="nucleotide sequence ID" value="NZ_FPAM01000005.1"/>
</dbReference>
<reference evidence="2 3" key="1">
    <citation type="submission" date="2016-11" db="EMBL/GenBank/DDBJ databases">
        <title>Whole Genome Sequencing of Mucilaginibacter polytrichastri RG4-7(T) isolated from the moss sample.</title>
        <authorList>
            <person name="Li Y."/>
        </authorList>
    </citation>
    <scope>NUCLEOTIDE SEQUENCE [LARGE SCALE GENOMIC DNA]</scope>
    <source>
        <strain evidence="2 3">RG4-7</strain>
    </source>
</reference>
<dbReference type="Proteomes" id="UP000186720">
    <property type="component" value="Unassembled WGS sequence"/>
</dbReference>
<evidence type="ECO:0000313" key="3">
    <source>
        <dbReference type="Proteomes" id="UP000186720"/>
    </source>
</evidence>
<proteinExistence type="predicted"/>
<dbReference type="EMBL" id="MPPL01000001">
    <property type="protein sequence ID" value="OKS86986.1"/>
    <property type="molecule type" value="Genomic_DNA"/>
</dbReference>